<proteinExistence type="predicted"/>
<dbReference type="AlphaFoldDB" id="A0A0M3HVE6"/>
<dbReference type="WBParaSite" id="ALUE_0000691501-mRNA-1">
    <property type="protein sequence ID" value="ALUE_0000691501-mRNA-1"/>
    <property type="gene ID" value="ALUE_0000691501"/>
</dbReference>
<protein>
    <submittedName>
        <fullName evidence="2">Glycine hydroxymethyltransferase</fullName>
    </submittedName>
</protein>
<reference evidence="2" key="1">
    <citation type="submission" date="2017-02" db="UniProtKB">
        <authorList>
            <consortium name="WormBaseParasite"/>
        </authorList>
    </citation>
    <scope>IDENTIFICATION</scope>
</reference>
<keyword evidence="1" id="KW-1185">Reference proteome</keyword>
<accession>A0A0M3HVE6</accession>
<evidence type="ECO:0000313" key="2">
    <source>
        <dbReference type="WBParaSite" id="ALUE_0000691501-mRNA-1"/>
    </source>
</evidence>
<name>A0A0M3HVE6_ASCLU</name>
<sequence length="149" mass="16239">MQFEKNRRFFYIDLMCESLGVSGLPSLSCADKCDLFLWCDIIIVLTRSIKATLVQVDIGGAIEHPTGSVSLVEKLFPESTMQLTALLLSLLSTISAIAHAIKCYCTDDHCVPYGVCESTVCLVGILKSSNSVIRTCGSELIGCRRDVGR</sequence>
<organism evidence="1 2">
    <name type="scientific">Ascaris lumbricoides</name>
    <name type="common">Giant roundworm</name>
    <dbReference type="NCBI Taxonomy" id="6252"/>
    <lineage>
        <taxon>Eukaryota</taxon>
        <taxon>Metazoa</taxon>
        <taxon>Ecdysozoa</taxon>
        <taxon>Nematoda</taxon>
        <taxon>Chromadorea</taxon>
        <taxon>Rhabditida</taxon>
        <taxon>Spirurina</taxon>
        <taxon>Ascaridomorpha</taxon>
        <taxon>Ascaridoidea</taxon>
        <taxon>Ascarididae</taxon>
        <taxon>Ascaris</taxon>
    </lineage>
</organism>
<dbReference type="Proteomes" id="UP000036681">
    <property type="component" value="Unplaced"/>
</dbReference>
<evidence type="ECO:0000313" key="1">
    <source>
        <dbReference type="Proteomes" id="UP000036681"/>
    </source>
</evidence>